<sequence>MAMEAPVAVLPLMGLSMRPGSGIPIWSLAYIRVSYCHWPIA</sequence>
<accession>A0A2P2QY21</accession>
<reference evidence="1" key="1">
    <citation type="submission" date="2018-02" db="EMBL/GenBank/DDBJ databases">
        <title>Rhizophora mucronata_Transcriptome.</title>
        <authorList>
            <person name="Meera S.P."/>
            <person name="Sreeshan A."/>
            <person name="Augustine A."/>
        </authorList>
    </citation>
    <scope>NUCLEOTIDE SEQUENCE</scope>
    <source>
        <tissue evidence="1">Leaf</tissue>
    </source>
</reference>
<name>A0A2P2QY21_RHIMU</name>
<protein>
    <submittedName>
        <fullName evidence="1">Uncharacterized protein</fullName>
    </submittedName>
</protein>
<proteinExistence type="predicted"/>
<dbReference type="EMBL" id="GGEC01091361">
    <property type="protein sequence ID" value="MBX71845.1"/>
    <property type="molecule type" value="Transcribed_RNA"/>
</dbReference>
<organism evidence="1">
    <name type="scientific">Rhizophora mucronata</name>
    <name type="common">Asiatic mangrove</name>
    <dbReference type="NCBI Taxonomy" id="61149"/>
    <lineage>
        <taxon>Eukaryota</taxon>
        <taxon>Viridiplantae</taxon>
        <taxon>Streptophyta</taxon>
        <taxon>Embryophyta</taxon>
        <taxon>Tracheophyta</taxon>
        <taxon>Spermatophyta</taxon>
        <taxon>Magnoliopsida</taxon>
        <taxon>eudicotyledons</taxon>
        <taxon>Gunneridae</taxon>
        <taxon>Pentapetalae</taxon>
        <taxon>rosids</taxon>
        <taxon>fabids</taxon>
        <taxon>Malpighiales</taxon>
        <taxon>Rhizophoraceae</taxon>
        <taxon>Rhizophora</taxon>
    </lineage>
</organism>
<dbReference type="AlphaFoldDB" id="A0A2P2QY21"/>
<evidence type="ECO:0000313" key="1">
    <source>
        <dbReference type="EMBL" id="MBX71845.1"/>
    </source>
</evidence>